<keyword evidence="1" id="KW-1133">Transmembrane helix</keyword>
<dbReference type="EMBL" id="HBIZ01041603">
    <property type="protein sequence ID" value="CAE0773973.1"/>
    <property type="molecule type" value="Transcribed_RNA"/>
</dbReference>
<evidence type="ECO:0000313" key="2">
    <source>
        <dbReference type="EMBL" id="CAE0773973.1"/>
    </source>
</evidence>
<reference evidence="2" key="1">
    <citation type="submission" date="2021-01" db="EMBL/GenBank/DDBJ databases">
        <authorList>
            <person name="Corre E."/>
            <person name="Pelletier E."/>
            <person name="Niang G."/>
            <person name="Scheremetjew M."/>
            <person name="Finn R."/>
            <person name="Kale V."/>
            <person name="Holt S."/>
            <person name="Cochrane G."/>
            <person name="Meng A."/>
            <person name="Brown T."/>
            <person name="Cohen L."/>
        </authorList>
    </citation>
    <scope>NUCLEOTIDE SEQUENCE</scope>
    <source>
        <strain evidence="2">CCMP645</strain>
    </source>
</reference>
<keyword evidence="1" id="KW-0812">Transmembrane</keyword>
<gene>
    <name evidence="2" type="ORF">PCAR00345_LOCUS26585</name>
</gene>
<keyword evidence="1" id="KW-0472">Membrane</keyword>
<dbReference type="AlphaFoldDB" id="A0A7S4BQW5"/>
<accession>A0A7S4BQW5</accession>
<protein>
    <submittedName>
        <fullName evidence="2">Uncharacterized protein</fullName>
    </submittedName>
</protein>
<sequence length="143" mass="16263">MPRRRYANGSYEIVTDATFKTRGRGVARGAWGWDQACYHMYLMEQHHGLLPRHCPRFKLDFNGAITLPLAKARRCHRRCLPKPPTYPTYKNKEEALLCATSISRCPLQPPNLVSVPYSCSRQRIANCCVGGCVFFSLIMLASQ</sequence>
<feature type="transmembrane region" description="Helical" evidence="1">
    <location>
        <begin position="124"/>
        <end position="142"/>
    </location>
</feature>
<name>A0A7S4BQW5_CHRCT</name>
<evidence type="ECO:0000256" key="1">
    <source>
        <dbReference type="SAM" id="Phobius"/>
    </source>
</evidence>
<organism evidence="2">
    <name type="scientific">Chrysotila carterae</name>
    <name type="common">Marine alga</name>
    <name type="synonym">Syracosphaera carterae</name>
    <dbReference type="NCBI Taxonomy" id="13221"/>
    <lineage>
        <taxon>Eukaryota</taxon>
        <taxon>Haptista</taxon>
        <taxon>Haptophyta</taxon>
        <taxon>Prymnesiophyceae</taxon>
        <taxon>Isochrysidales</taxon>
        <taxon>Isochrysidaceae</taxon>
        <taxon>Chrysotila</taxon>
    </lineage>
</organism>
<proteinExistence type="predicted"/>